<organism evidence="3 4">
    <name type="scientific">Marmota monax</name>
    <name type="common">Woodchuck</name>
    <dbReference type="NCBI Taxonomy" id="9995"/>
    <lineage>
        <taxon>Eukaryota</taxon>
        <taxon>Metazoa</taxon>
        <taxon>Chordata</taxon>
        <taxon>Craniata</taxon>
        <taxon>Vertebrata</taxon>
        <taxon>Euteleostomi</taxon>
        <taxon>Mammalia</taxon>
        <taxon>Eutheria</taxon>
        <taxon>Euarchontoglires</taxon>
        <taxon>Glires</taxon>
        <taxon>Rodentia</taxon>
        <taxon>Sciuromorpha</taxon>
        <taxon>Sciuridae</taxon>
        <taxon>Xerinae</taxon>
        <taxon>Marmotini</taxon>
        <taxon>Marmota</taxon>
    </lineage>
</organism>
<reference evidence="3 4" key="1">
    <citation type="submission" date="2019-04" db="EMBL/GenBank/DDBJ databases">
        <authorList>
            <person name="Alioto T."/>
            <person name="Alioto T."/>
        </authorList>
    </citation>
    <scope>NUCLEOTIDE SEQUENCE [LARGE SCALE GENOMIC DNA]</scope>
</reference>
<dbReference type="AlphaFoldDB" id="A0A5E4AU53"/>
<protein>
    <submittedName>
        <fullName evidence="3">Uncharacterized protein</fullName>
    </submittedName>
</protein>
<evidence type="ECO:0000313" key="4">
    <source>
        <dbReference type="Proteomes" id="UP000335636"/>
    </source>
</evidence>
<sequence length="98" mass="10293">MAEAAADVNGDVSEEAEDAEGLALDDSGIYQQVTNLLDIMDSESAKTDMAGAGLDMRKTLASVIITEKATAEPSMVICALTRCLKVPEVGPPRPAHLF</sequence>
<dbReference type="EMBL" id="WJEC01007784">
    <property type="protein sequence ID" value="KAF7468120.1"/>
    <property type="molecule type" value="Genomic_DNA"/>
</dbReference>
<keyword evidence="4" id="KW-1185">Reference proteome</keyword>
<evidence type="ECO:0000313" key="3">
    <source>
        <dbReference type="EMBL" id="VTJ60685.1"/>
    </source>
</evidence>
<accession>A0A5E4AU53</accession>
<dbReference type="Proteomes" id="UP000662637">
    <property type="component" value="Unassembled WGS sequence"/>
</dbReference>
<name>A0A5E4AU53_MARMO</name>
<proteinExistence type="predicted"/>
<dbReference type="Proteomes" id="UP000335636">
    <property type="component" value="Unassembled WGS sequence"/>
</dbReference>
<reference evidence="2" key="2">
    <citation type="submission" date="2020-08" db="EMBL/GenBank/DDBJ databases">
        <authorList>
            <person name="Shumante A."/>
            <person name="Zimin A.V."/>
            <person name="Puiu D."/>
            <person name="Salzberg S.L."/>
        </authorList>
    </citation>
    <scope>NUCLEOTIDE SEQUENCE</scope>
    <source>
        <strain evidence="2">WC2-LM</strain>
        <tissue evidence="2">Liver</tissue>
    </source>
</reference>
<gene>
    <name evidence="2" type="ORF">GHT09_013046</name>
    <name evidence="3" type="ORF">MONAX_5E031130</name>
</gene>
<dbReference type="EMBL" id="CABDUW010000153">
    <property type="protein sequence ID" value="VTJ60685.1"/>
    <property type="molecule type" value="Genomic_DNA"/>
</dbReference>
<evidence type="ECO:0000313" key="2">
    <source>
        <dbReference type="EMBL" id="KAF7468120.1"/>
    </source>
</evidence>
<evidence type="ECO:0000256" key="1">
    <source>
        <dbReference type="SAM" id="MobiDB-lite"/>
    </source>
</evidence>
<feature type="region of interest" description="Disordered" evidence="1">
    <location>
        <begin position="1"/>
        <end position="24"/>
    </location>
</feature>